<dbReference type="PaxDb" id="10116-ENSRNOP00000057954"/>
<dbReference type="PANTHER" id="PTHR23427:SF2">
    <property type="entry name" value="SURFEIT LOCUS PROTEIN 1"/>
    <property type="match status" value="1"/>
</dbReference>
<comment type="subcellular location">
    <subcellularLocation>
        <location evidence="1">Endoplasmic reticulum membrane</location>
        <topology evidence="1">Multi-pass membrane protein</topology>
    </subcellularLocation>
</comment>
<keyword evidence="11 13" id="KW-0472">Membrane</keyword>
<keyword evidence="9" id="KW-0653">Protein transport</keyword>
<dbReference type="PANTHER" id="PTHR23427">
    <property type="entry name" value="SURFEIT LOCUS PROTEIN"/>
    <property type="match status" value="1"/>
</dbReference>
<accession>A0A8L2UMZ7</accession>
<dbReference type="Bgee" id="ENSRNOG00000060005">
    <property type="expression patterns" value="Expressed in jejunum and 19 other cell types or tissues"/>
</dbReference>
<evidence type="ECO:0000256" key="2">
    <source>
        <dbReference type="ARBA" id="ARBA00006945"/>
    </source>
</evidence>
<keyword evidence="6" id="KW-0813">Transport</keyword>
<evidence type="ECO:0000313" key="16">
    <source>
        <dbReference type="RGD" id="1561980"/>
    </source>
</evidence>
<dbReference type="InterPro" id="IPR002994">
    <property type="entry name" value="Surf1/Shy1"/>
</dbReference>
<evidence type="ECO:0000256" key="10">
    <source>
        <dbReference type="ARBA" id="ARBA00022989"/>
    </source>
</evidence>
<evidence type="ECO:0000256" key="11">
    <source>
        <dbReference type="ARBA" id="ARBA00023136"/>
    </source>
</evidence>
<comment type="similarity">
    <text evidence="2">Belongs to the SURF4 family.</text>
</comment>
<feature type="transmembrane region" description="Helical" evidence="13">
    <location>
        <begin position="253"/>
        <end position="274"/>
    </location>
</feature>
<evidence type="ECO:0000256" key="3">
    <source>
        <dbReference type="ARBA" id="ARBA00007165"/>
    </source>
</evidence>
<evidence type="ECO:0007829" key="17">
    <source>
        <dbReference type="PeptideAtlas" id="A0A8L2UMZ7"/>
    </source>
</evidence>
<organism evidence="14 15">
    <name type="scientific">Rattus norvegicus</name>
    <name type="common">Rat</name>
    <dbReference type="NCBI Taxonomy" id="10116"/>
    <lineage>
        <taxon>Eukaryota</taxon>
        <taxon>Metazoa</taxon>
        <taxon>Chordata</taxon>
        <taxon>Craniata</taxon>
        <taxon>Vertebrata</taxon>
        <taxon>Euteleostomi</taxon>
        <taxon>Mammalia</taxon>
        <taxon>Eutheria</taxon>
        <taxon>Euarchontoglires</taxon>
        <taxon>Glires</taxon>
        <taxon>Rodentia</taxon>
        <taxon>Myomorpha</taxon>
        <taxon>Muroidea</taxon>
        <taxon>Muridae</taxon>
        <taxon>Murinae</taxon>
        <taxon>Rattus</taxon>
    </lineage>
</organism>
<evidence type="ECO:0000313" key="15">
    <source>
        <dbReference type="Proteomes" id="UP000002494"/>
    </source>
</evidence>
<dbReference type="InterPro" id="IPR045214">
    <property type="entry name" value="Surf1/Surf4"/>
</dbReference>
<dbReference type="GeneTree" id="ENSGT00530000064123"/>
<feature type="transmembrane region" description="Helical" evidence="13">
    <location>
        <begin position="286"/>
        <end position="307"/>
    </location>
</feature>
<dbReference type="OMA" id="THIAHIK"/>
<feature type="region of interest" description="Disordered" evidence="12">
    <location>
        <begin position="404"/>
        <end position="426"/>
    </location>
</feature>
<feature type="transmembrane region" description="Helical" evidence="13">
    <location>
        <begin position="229"/>
        <end position="246"/>
    </location>
</feature>
<keyword evidence="7 13" id="KW-0812">Transmembrane</keyword>
<reference evidence="14" key="3">
    <citation type="submission" date="2025-09" db="UniProtKB">
        <authorList>
            <consortium name="Ensembl"/>
        </authorList>
    </citation>
    <scope>IDENTIFICATION</scope>
    <source>
        <strain evidence="14">Brown Norway</strain>
    </source>
</reference>
<evidence type="ECO:0000256" key="13">
    <source>
        <dbReference type="SAM" id="Phobius"/>
    </source>
</evidence>
<name>A0A8L2UMZ7_RAT</name>
<feature type="transmembrane region" description="Helical" evidence="13">
    <location>
        <begin position="498"/>
        <end position="516"/>
    </location>
</feature>
<comment type="similarity">
    <text evidence="3">Belongs to the SURF1 family.</text>
</comment>
<dbReference type="CDD" id="cd06662">
    <property type="entry name" value="SURF1"/>
    <property type="match status" value="1"/>
</dbReference>
<dbReference type="STRING" id="10116.ENSRNOP00000065447"/>
<proteinExistence type="evidence at protein level"/>
<keyword evidence="10 13" id="KW-1133">Transmembrane helix</keyword>
<dbReference type="RGD" id="1561980">
    <property type="gene designation" value="Surf4"/>
</dbReference>
<evidence type="ECO:0000256" key="9">
    <source>
        <dbReference type="ARBA" id="ARBA00022927"/>
    </source>
</evidence>
<dbReference type="Pfam" id="PF02104">
    <property type="entry name" value="SURF1"/>
    <property type="match status" value="1"/>
</dbReference>
<evidence type="ECO:0000256" key="5">
    <source>
        <dbReference type="ARBA" id="ARBA00018454"/>
    </source>
</evidence>
<dbReference type="Pfam" id="PF02077">
    <property type="entry name" value="SURF4"/>
    <property type="match status" value="2"/>
</dbReference>
<feature type="transmembrane region" description="Helical" evidence="13">
    <location>
        <begin position="708"/>
        <end position="726"/>
    </location>
</feature>
<evidence type="ECO:0000256" key="4">
    <source>
        <dbReference type="ARBA" id="ARBA00018268"/>
    </source>
</evidence>
<evidence type="ECO:0000256" key="12">
    <source>
        <dbReference type="SAM" id="MobiDB-lite"/>
    </source>
</evidence>
<keyword evidence="17" id="KW-1267">Proteomics identification</keyword>
<reference evidence="14" key="1">
    <citation type="submission" date="2024-01" db="EMBL/GenBank/DDBJ databases">
        <title>GRCr8: a new rat reference genome assembly contstructed from accurate long reads and long range scaffolding.</title>
        <authorList>
            <person name="Doris P.A."/>
            <person name="Kalbfleisch T."/>
            <person name="Li K."/>
            <person name="Howe K."/>
            <person name="Wood J."/>
        </authorList>
    </citation>
    <scope>NUCLEOTIDE SEQUENCE [LARGE SCALE GENOMIC DNA]</scope>
    <source>
        <strain evidence="14">Brown Norway</strain>
    </source>
</reference>
<evidence type="ECO:0000256" key="8">
    <source>
        <dbReference type="ARBA" id="ARBA00022824"/>
    </source>
</evidence>
<reference evidence="14" key="2">
    <citation type="submission" date="2025-08" db="UniProtKB">
        <authorList>
            <consortium name="Ensembl"/>
        </authorList>
    </citation>
    <scope>IDENTIFICATION</scope>
    <source>
        <strain evidence="14">Brown Norway</strain>
    </source>
</reference>
<evidence type="ECO:0000256" key="6">
    <source>
        <dbReference type="ARBA" id="ARBA00022448"/>
    </source>
</evidence>
<dbReference type="PROSITE" id="PS50895">
    <property type="entry name" value="SURF1"/>
    <property type="match status" value="1"/>
</dbReference>
<sequence length="741" mass="84280">MLHMGQNDLMGTAEDFADQFLRVTKQYLPHVARLCLISTFLEDGIRMWFQWSEQRDYIDTTWSCGYLLASSFVFLNLLGQLTGCVLVLSRNFVQYACFGLFGIIALQTIAYSILWDLKFLMRNLALGGGLLLLLAESRSEGKSMFAGVPTMRESSPKQYMQLGGRVLLVLMFMTLLHFDASFFSSSVYTVGQYSFVYHMEKQGWQKGLLGRCTQHDDGSLNVFFESVQIIQNIVGTALMILVAIGFKTKLAALTLVVWLFAINVYFNAFWTIPVYKPMHDFLKYDFFQTMSVIGGLLLVVALGPGGVSMDEKKKEWINEDIRETPSQENSTVLEGWVLLLAQVLDVSWLDAFYWVKGPVPSWPYFSPSRFSFDLVGVGQQSQAGVLTQKCKHIRRWFVHDRRRHLTPQPPREAERGPGRKQVSPPRKCSKMAAVMALTVLRSRITRWPQWACAGPAPFCAVRRSVFGFSVRSGMVCRPHRCCSSTAETAAAKAEDDSFLQWFLLFIPATAFGLGTWQVQRRKWKLKLIAELESRVMAEPIPLPADPMELKNLEYRPVKVRGHFDHSKELYIMPRTMVDPVREARDAGRLSSTESGAYVVTPFHCSDLGVTILVNRGFVPRKKVNPETRQQGQVLGEVDLVGIVRLTENRKPFVPENNPERSLWYYRDLDAMAKRTGTDPIFIDADFNSTTPGGPIGGQTRVTLRNEHMQYIITWYGLCAATSYLWFRKFVRRTPDKKSMTT</sequence>
<feature type="transmembrane region" description="Helical" evidence="13">
    <location>
        <begin position="66"/>
        <end position="88"/>
    </location>
</feature>
<protein>
    <recommendedName>
        <fullName evidence="4">Surfeit locus protein 1</fullName>
    </recommendedName>
    <alternativeName>
        <fullName evidence="5">Surfeit locus protein 4</fullName>
    </alternativeName>
</protein>
<feature type="transmembrane region" description="Helical" evidence="13">
    <location>
        <begin position="95"/>
        <end position="114"/>
    </location>
</feature>
<evidence type="ECO:0000256" key="1">
    <source>
        <dbReference type="ARBA" id="ARBA00004477"/>
    </source>
</evidence>
<evidence type="ECO:0000313" key="14">
    <source>
        <dbReference type="Ensembl" id="ENSRNOP00000057954.6"/>
    </source>
</evidence>
<dbReference type="InterPro" id="IPR002995">
    <property type="entry name" value="Surf4"/>
</dbReference>
<keyword evidence="8" id="KW-0256">Endoplasmic reticulum</keyword>
<dbReference type="PROSITE" id="PS01339">
    <property type="entry name" value="SURF4"/>
    <property type="match status" value="1"/>
</dbReference>
<dbReference type="Proteomes" id="UP000002494">
    <property type="component" value="Chromosome 3"/>
</dbReference>
<gene>
    <name evidence="14 16" type="primary">Surf4</name>
</gene>
<dbReference type="Ensembl" id="ENSRNOT00000061242.7">
    <property type="protein sequence ID" value="ENSRNOP00000057954.6"/>
    <property type="gene ID" value="ENSRNOG00000005247.10"/>
</dbReference>
<feature type="transmembrane region" description="Helical" evidence="13">
    <location>
        <begin position="159"/>
        <end position="178"/>
    </location>
</feature>
<evidence type="ECO:0000256" key="7">
    <source>
        <dbReference type="ARBA" id="ARBA00022692"/>
    </source>
</evidence>
<keyword evidence="15" id="KW-1185">Reference proteome</keyword>